<dbReference type="Pfam" id="PF06305">
    <property type="entry name" value="LapA_dom"/>
    <property type="match status" value="1"/>
</dbReference>
<dbReference type="EMBL" id="JACHHR010000001">
    <property type="protein sequence ID" value="MBB5210074.1"/>
    <property type="molecule type" value="Genomic_DNA"/>
</dbReference>
<feature type="transmembrane region" description="Helical" evidence="5">
    <location>
        <begin position="7"/>
        <end position="28"/>
    </location>
</feature>
<evidence type="ECO:0000256" key="3">
    <source>
        <dbReference type="ARBA" id="ARBA00022989"/>
    </source>
</evidence>
<keyword evidence="1" id="KW-1003">Cell membrane</keyword>
<evidence type="ECO:0000256" key="4">
    <source>
        <dbReference type="ARBA" id="ARBA00023136"/>
    </source>
</evidence>
<dbReference type="AlphaFoldDB" id="A0AA89P9X6"/>
<evidence type="ECO:0000259" key="6">
    <source>
        <dbReference type="Pfam" id="PF06305"/>
    </source>
</evidence>
<evidence type="ECO:0000313" key="8">
    <source>
        <dbReference type="Proteomes" id="UP000563601"/>
    </source>
</evidence>
<evidence type="ECO:0000256" key="5">
    <source>
        <dbReference type="SAM" id="Phobius"/>
    </source>
</evidence>
<sequence length="102" mass="11555">MSFLRWISRLLLGILALACIGLGVYFAVDNPESITPRFAGFDLFPGSVGFWLIGFLLIGALLGFLASLLPYWTERRRVKGLERQLLRTERELQTVRRQVAGE</sequence>
<organism evidence="7 8">
    <name type="scientific">Microbulbifer hydrolyticus</name>
    <dbReference type="NCBI Taxonomy" id="48074"/>
    <lineage>
        <taxon>Bacteria</taxon>
        <taxon>Pseudomonadati</taxon>
        <taxon>Pseudomonadota</taxon>
        <taxon>Gammaproteobacteria</taxon>
        <taxon>Cellvibrionales</taxon>
        <taxon>Microbulbiferaceae</taxon>
        <taxon>Microbulbifer</taxon>
    </lineage>
</organism>
<feature type="transmembrane region" description="Helical" evidence="5">
    <location>
        <begin position="48"/>
        <end position="73"/>
    </location>
</feature>
<keyword evidence="4 5" id="KW-0472">Membrane</keyword>
<dbReference type="RefSeq" id="WP_237567650.1">
    <property type="nucleotide sequence ID" value="NZ_CP047491.1"/>
</dbReference>
<accession>A0AA89P9X6</accession>
<evidence type="ECO:0000256" key="2">
    <source>
        <dbReference type="ARBA" id="ARBA00022692"/>
    </source>
</evidence>
<reference evidence="7 8" key="1">
    <citation type="submission" date="2020-08" db="EMBL/GenBank/DDBJ databases">
        <title>Genomic Encyclopedia of Type Strains, Phase IV (KMG-IV): sequencing the most valuable type-strain genomes for metagenomic binning, comparative biology and taxonomic classification.</title>
        <authorList>
            <person name="Goeker M."/>
        </authorList>
    </citation>
    <scope>NUCLEOTIDE SEQUENCE [LARGE SCALE GENOMIC DNA]</scope>
    <source>
        <strain evidence="7 8">DSM 11525</strain>
    </source>
</reference>
<feature type="domain" description="Lipopolysaccharide assembly protein A" evidence="6">
    <location>
        <begin position="30"/>
        <end position="93"/>
    </location>
</feature>
<evidence type="ECO:0000256" key="1">
    <source>
        <dbReference type="ARBA" id="ARBA00022475"/>
    </source>
</evidence>
<keyword evidence="3 5" id="KW-1133">Transmembrane helix</keyword>
<proteinExistence type="predicted"/>
<evidence type="ECO:0000313" key="7">
    <source>
        <dbReference type="EMBL" id="MBB5210074.1"/>
    </source>
</evidence>
<dbReference type="GO" id="GO:0005886">
    <property type="term" value="C:plasma membrane"/>
    <property type="evidence" value="ECO:0007669"/>
    <property type="project" value="InterPro"/>
</dbReference>
<name>A0AA89P9X6_9GAMM</name>
<dbReference type="InterPro" id="IPR010445">
    <property type="entry name" value="LapA_dom"/>
</dbReference>
<protein>
    <submittedName>
        <fullName evidence="7">Integral membrane protein</fullName>
    </submittedName>
</protein>
<comment type="caution">
    <text evidence="7">The sequence shown here is derived from an EMBL/GenBank/DDBJ whole genome shotgun (WGS) entry which is preliminary data.</text>
</comment>
<dbReference type="Proteomes" id="UP000563601">
    <property type="component" value="Unassembled WGS sequence"/>
</dbReference>
<gene>
    <name evidence="7" type="ORF">HNQ53_000262</name>
</gene>
<keyword evidence="2 5" id="KW-0812">Transmembrane</keyword>